<evidence type="ECO:0000256" key="1">
    <source>
        <dbReference type="ARBA" id="ARBA00004370"/>
    </source>
</evidence>
<dbReference type="GO" id="GO:0005743">
    <property type="term" value="C:mitochondrial inner membrane"/>
    <property type="evidence" value="ECO:0007669"/>
    <property type="project" value="UniProtKB-SubCell"/>
</dbReference>
<comment type="subcellular location">
    <subcellularLocation>
        <location evidence="1">Membrane</location>
    </subcellularLocation>
    <subcellularLocation>
        <location evidence="5">Mitochondrion inner membrane</location>
        <topology evidence="5">Multi-pass membrane protein</topology>
    </subcellularLocation>
</comment>
<proteinExistence type="inferred from homology"/>
<gene>
    <name evidence="6" type="ORF">CANTADRAFT_90291</name>
</gene>
<evidence type="ECO:0000256" key="4">
    <source>
        <dbReference type="ARBA" id="ARBA00023136"/>
    </source>
</evidence>
<dbReference type="RefSeq" id="XP_020064309.1">
    <property type="nucleotide sequence ID" value="XM_020211680.1"/>
</dbReference>
<keyword evidence="7" id="KW-1185">Reference proteome</keyword>
<dbReference type="InterPro" id="IPR045214">
    <property type="entry name" value="Surf1/Surf4"/>
</dbReference>
<keyword evidence="3 5" id="KW-1133">Transmembrane helix</keyword>
<dbReference type="PROSITE" id="PS50895">
    <property type="entry name" value="SURF1"/>
    <property type="match status" value="1"/>
</dbReference>
<protein>
    <recommendedName>
        <fullName evidence="5">SURF1-like protein</fullName>
    </recommendedName>
</protein>
<dbReference type="GeneID" id="30985816"/>
<evidence type="ECO:0000256" key="2">
    <source>
        <dbReference type="ARBA" id="ARBA00022692"/>
    </source>
</evidence>
<comment type="function">
    <text evidence="5">Probably involved in the biogenesis of the COX complex.</text>
</comment>
<dbReference type="CDD" id="cd06662">
    <property type="entry name" value="SURF1"/>
    <property type="match status" value="1"/>
</dbReference>
<dbReference type="AlphaFoldDB" id="A0A1E4SIC1"/>
<dbReference type="Pfam" id="PF02104">
    <property type="entry name" value="SURF1"/>
    <property type="match status" value="1"/>
</dbReference>
<dbReference type="InterPro" id="IPR002994">
    <property type="entry name" value="Surf1/Shy1"/>
</dbReference>
<dbReference type="Proteomes" id="UP000094285">
    <property type="component" value="Unassembled WGS sequence"/>
</dbReference>
<dbReference type="OrthoDB" id="10040024at2759"/>
<comment type="caution">
    <text evidence="5">Lacks conserved residue(s) required for the propagation of feature annotation.</text>
</comment>
<keyword evidence="4 5" id="KW-0472">Membrane</keyword>
<dbReference type="EMBL" id="KV453912">
    <property type="protein sequence ID" value="ODV79187.1"/>
    <property type="molecule type" value="Genomic_DNA"/>
</dbReference>
<dbReference type="PANTHER" id="PTHR23427">
    <property type="entry name" value="SURFEIT LOCUS PROTEIN"/>
    <property type="match status" value="1"/>
</dbReference>
<keyword evidence="5" id="KW-0496">Mitochondrion</keyword>
<evidence type="ECO:0000256" key="3">
    <source>
        <dbReference type="ARBA" id="ARBA00022989"/>
    </source>
</evidence>
<organism evidence="6 7">
    <name type="scientific">Suhomyces tanzawaensis NRRL Y-17324</name>
    <dbReference type="NCBI Taxonomy" id="984487"/>
    <lineage>
        <taxon>Eukaryota</taxon>
        <taxon>Fungi</taxon>
        <taxon>Dikarya</taxon>
        <taxon>Ascomycota</taxon>
        <taxon>Saccharomycotina</taxon>
        <taxon>Pichiomycetes</taxon>
        <taxon>Debaryomycetaceae</taxon>
        <taxon>Suhomyces</taxon>
    </lineage>
</organism>
<evidence type="ECO:0000313" key="6">
    <source>
        <dbReference type="EMBL" id="ODV79187.1"/>
    </source>
</evidence>
<sequence length="357" mass="40386">MLQLFGRPFGHSLRGTSPKSVKTSTVDWKPLKGVQGNLATLEHQAKASKFRGFIFGLMIGMPIISFGLGCWQVQRLNWKVEVIARSENALAQPPIEELPANLDPSVIPEFEYRRFKVKGEFDYSQEMFLGPRMRNGILGYLVVTPFKRSSGGKPILVERGWINKDKVIPSTREKGYLSHLALPQGEIEIEALFRVMPTKSSLQFEHKDGSRLFNVHDVPVMAAQAGALPIYCQMIYDLRDHVEWRKDSKSTSGSSWMSWLSKPQSGNKKDDAHFIADMADDDLTLEYQEFEFVNEGVPIAAYPKIKLTNNHLQYLITWFGLSIASAGLLGYTFLKKGSHLSAEKVLEAKRKDMGRRF</sequence>
<comment type="similarity">
    <text evidence="5">Belongs to the SURF1 family.</text>
</comment>
<evidence type="ECO:0000256" key="5">
    <source>
        <dbReference type="RuleBase" id="RU363076"/>
    </source>
</evidence>
<dbReference type="PANTHER" id="PTHR23427:SF2">
    <property type="entry name" value="SURFEIT LOCUS PROTEIN 1"/>
    <property type="match status" value="1"/>
</dbReference>
<dbReference type="GO" id="GO:0051082">
    <property type="term" value="F:unfolded protein binding"/>
    <property type="evidence" value="ECO:0007669"/>
    <property type="project" value="EnsemblFungi"/>
</dbReference>
<accession>A0A1E4SIC1</accession>
<feature type="transmembrane region" description="Helical" evidence="5">
    <location>
        <begin position="312"/>
        <end position="334"/>
    </location>
</feature>
<reference evidence="7" key="1">
    <citation type="submission" date="2016-05" db="EMBL/GenBank/DDBJ databases">
        <title>Comparative genomics of biotechnologically important yeasts.</title>
        <authorList>
            <consortium name="DOE Joint Genome Institute"/>
            <person name="Riley R."/>
            <person name="Haridas S."/>
            <person name="Wolfe K.H."/>
            <person name="Lopes M.R."/>
            <person name="Hittinger C.T."/>
            <person name="Goker M."/>
            <person name="Salamov A."/>
            <person name="Wisecaver J."/>
            <person name="Long T.M."/>
            <person name="Aerts A.L."/>
            <person name="Barry K."/>
            <person name="Choi C."/>
            <person name="Clum A."/>
            <person name="Coughlan A.Y."/>
            <person name="Deshpande S."/>
            <person name="Douglass A.P."/>
            <person name="Hanson S.J."/>
            <person name="Klenk H.-P."/>
            <person name="Labutti K."/>
            <person name="Lapidus A."/>
            <person name="Lindquist E."/>
            <person name="Lipzen A."/>
            <person name="Meier-Kolthoff J.P."/>
            <person name="Ohm R.A."/>
            <person name="Otillar R.P."/>
            <person name="Pangilinan J."/>
            <person name="Peng Y."/>
            <person name="Rokas A."/>
            <person name="Rosa C.A."/>
            <person name="Scheuner C."/>
            <person name="Sibirny A.A."/>
            <person name="Slot J.C."/>
            <person name="Stielow J.B."/>
            <person name="Sun H."/>
            <person name="Kurtzman C.P."/>
            <person name="Blackwell M."/>
            <person name="Grigoriev I.V."/>
            <person name="Jeffries T.W."/>
        </authorList>
    </citation>
    <scope>NUCLEOTIDE SEQUENCE [LARGE SCALE GENOMIC DNA]</scope>
    <source>
        <strain evidence="7">NRRL Y-17324</strain>
    </source>
</reference>
<dbReference type="STRING" id="984487.A0A1E4SIC1"/>
<name>A0A1E4SIC1_9ASCO</name>
<keyword evidence="5" id="KW-0999">Mitochondrion inner membrane</keyword>
<evidence type="ECO:0000313" key="7">
    <source>
        <dbReference type="Proteomes" id="UP000094285"/>
    </source>
</evidence>
<keyword evidence="2 5" id="KW-0812">Transmembrane</keyword>
<dbReference type="GO" id="GO:0033617">
    <property type="term" value="P:mitochondrial respiratory chain complex IV assembly"/>
    <property type="evidence" value="ECO:0007669"/>
    <property type="project" value="EnsemblFungi"/>
</dbReference>